<evidence type="ECO:0008006" key="3">
    <source>
        <dbReference type="Google" id="ProtNLM"/>
    </source>
</evidence>
<dbReference type="InterPro" id="IPR018389">
    <property type="entry name" value="DctP_fam"/>
</dbReference>
<dbReference type="InterPro" id="IPR038404">
    <property type="entry name" value="TRAP_DctP_sf"/>
</dbReference>
<dbReference type="AlphaFoldDB" id="A0A383AU78"/>
<evidence type="ECO:0000313" key="2">
    <source>
        <dbReference type="EMBL" id="SVE11387.1"/>
    </source>
</evidence>
<sequence length="210" mass="23679">CNEGGWFQKEIKSLEDLKGLRMRIPGLGGEMLSRIGGVPVNMPGGEILPALQSGVLDAAEWVAPYNDMAFGFHKIAKYYYAPGIQEPGSALALTLNLSAYNDLPNDLQNIIKNAAENEAFRMLCEMTAGNAKALEILIDKYNVKLKSFPDDVMNAMFKAAKEMMEEMNDKDEFTKKVYTNWSEFRKKIIKLSPMTELGYMSLREKFKKRT</sequence>
<dbReference type="Gene3D" id="3.40.190.170">
    <property type="entry name" value="Bacterial extracellular solute-binding protein, family 7"/>
    <property type="match status" value="1"/>
</dbReference>
<accession>A0A383AU78</accession>
<feature type="non-terminal residue" evidence="2">
    <location>
        <position position="1"/>
    </location>
</feature>
<dbReference type="PANTHER" id="PTHR33376:SF5">
    <property type="entry name" value="EXTRACYTOPLASMIC SOLUTE RECEPTOR PROTEIN"/>
    <property type="match status" value="1"/>
</dbReference>
<protein>
    <recommendedName>
        <fullName evidence="3">ABC transporter substrate-binding protein</fullName>
    </recommendedName>
</protein>
<organism evidence="2">
    <name type="scientific">marine metagenome</name>
    <dbReference type="NCBI Taxonomy" id="408172"/>
    <lineage>
        <taxon>unclassified sequences</taxon>
        <taxon>metagenomes</taxon>
        <taxon>ecological metagenomes</taxon>
    </lineage>
</organism>
<dbReference type="Pfam" id="PF03480">
    <property type="entry name" value="DctP"/>
    <property type="match status" value="1"/>
</dbReference>
<keyword evidence="1" id="KW-0732">Signal</keyword>
<proteinExistence type="predicted"/>
<dbReference type="GO" id="GO:0055085">
    <property type="term" value="P:transmembrane transport"/>
    <property type="evidence" value="ECO:0007669"/>
    <property type="project" value="InterPro"/>
</dbReference>
<dbReference type="SUPFAM" id="SSF53850">
    <property type="entry name" value="Periplasmic binding protein-like II"/>
    <property type="match status" value="1"/>
</dbReference>
<dbReference type="PANTHER" id="PTHR33376">
    <property type="match status" value="1"/>
</dbReference>
<dbReference type="EMBL" id="UINC01195012">
    <property type="protein sequence ID" value="SVE11387.1"/>
    <property type="molecule type" value="Genomic_DNA"/>
</dbReference>
<evidence type="ECO:0000256" key="1">
    <source>
        <dbReference type="ARBA" id="ARBA00022729"/>
    </source>
</evidence>
<name>A0A383AU78_9ZZZZ</name>
<reference evidence="2" key="1">
    <citation type="submission" date="2018-05" db="EMBL/GenBank/DDBJ databases">
        <authorList>
            <person name="Lanie J.A."/>
            <person name="Ng W.-L."/>
            <person name="Kazmierczak K.M."/>
            <person name="Andrzejewski T.M."/>
            <person name="Davidsen T.M."/>
            <person name="Wayne K.J."/>
            <person name="Tettelin H."/>
            <person name="Glass J.I."/>
            <person name="Rusch D."/>
            <person name="Podicherti R."/>
            <person name="Tsui H.-C.T."/>
            <person name="Winkler M.E."/>
        </authorList>
    </citation>
    <scope>NUCLEOTIDE SEQUENCE</scope>
</reference>
<gene>
    <name evidence="2" type="ORF">METZ01_LOCUS464241</name>
</gene>